<evidence type="ECO:0000313" key="2">
    <source>
        <dbReference type="Proteomes" id="UP000295294"/>
    </source>
</evidence>
<geneLocation type="plasmid" evidence="1">
    <name>unnamed1</name>
</geneLocation>
<dbReference type="EMBL" id="CP038636">
    <property type="protein sequence ID" value="QBY55267.1"/>
    <property type="molecule type" value="Genomic_DNA"/>
</dbReference>
<dbReference type="KEGG" id="cox:E0W60_29645"/>
<proteinExistence type="predicted"/>
<accession>A0A4P7LR33</accession>
<reference evidence="1 2" key="1">
    <citation type="submission" date="2019-03" db="EMBL/GenBank/DDBJ databases">
        <title>Efficiently degradation of phenoxyalkanoic acid herbicides by Cupriavidus oxalaticus strain X32.</title>
        <authorList>
            <person name="Sheng X."/>
        </authorList>
    </citation>
    <scope>NUCLEOTIDE SEQUENCE [LARGE SCALE GENOMIC DNA]</scope>
    <source>
        <strain evidence="1 2">X32</strain>
        <plasmid evidence="1 2">unnamed1</plasmid>
    </source>
</reference>
<keyword evidence="1" id="KW-0614">Plasmid</keyword>
<name>A0A4P7LR33_9BURK</name>
<dbReference type="AlphaFoldDB" id="A0A4P7LR33"/>
<dbReference type="Proteomes" id="UP000295294">
    <property type="component" value="Plasmid unnamed1"/>
</dbReference>
<dbReference type="RefSeq" id="WP_133096773.1">
    <property type="nucleotide sequence ID" value="NZ_CP038636.1"/>
</dbReference>
<evidence type="ECO:0000313" key="1">
    <source>
        <dbReference type="EMBL" id="QBY55267.1"/>
    </source>
</evidence>
<organism evidence="1 2">
    <name type="scientific">Cupriavidus oxalaticus</name>
    <dbReference type="NCBI Taxonomy" id="96344"/>
    <lineage>
        <taxon>Bacteria</taxon>
        <taxon>Pseudomonadati</taxon>
        <taxon>Pseudomonadota</taxon>
        <taxon>Betaproteobacteria</taxon>
        <taxon>Burkholderiales</taxon>
        <taxon>Burkholderiaceae</taxon>
        <taxon>Cupriavidus</taxon>
    </lineage>
</organism>
<sequence>MRLTVIHDSSGNIVSMVAYPEGSPPMYPETKPGQHMTEMEAPAHIRLDLDARQLHERLSEVMQNYRVDMGSMKCSLTRKS</sequence>
<gene>
    <name evidence="1" type="ORF">E0W60_29645</name>
</gene>
<protein>
    <submittedName>
        <fullName evidence="1">Uncharacterized protein</fullName>
    </submittedName>
</protein>